<feature type="chain" id="PRO_5028907886" evidence="2">
    <location>
        <begin position="23"/>
        <end position="126"/>
    </location>
</feature>
<evidence type="ECO:0000313" key="3">
    <source>
        <dbReference type="EMBL" id="QNN67417.1"/>
    </source>
</evidence>
<proteinExistence type="predicted"/>
<organism evidence="3 4">
    <name type="scientific">Sphingomonas lutea</name>
    <dbReference type="NCBI Taxonomy" id="1045317"/>
    <lineage>
        <taxon>Bacteria</taxon>
        <taxon>Pseudomonadati</taxon>
        <taxon>Pseudomonadota</taxon>
        <taxon>Alphaproteobacteria</taxon>
        <taxon>Sphingomonadales</taxon>
        <taxon>Sphingomonadaceae</taxon>
        <taxon>Sphingomonas</taxon>
    </lineage>
</organism>
<reference evidence="3 4" key="1">
    <citation type="submission" date="2020-08" db="EMBL/GenBank/DDBJ databases">
        <title>Genome sequence of Sphingomonas lutea KCTC 23642T.</title>
        <authorList>
            <person name="Hyun D.-W."/>
            <person name="Bae J.-W."/>
        </authorList>
    </citation>
    <scope>NUCLEOTIDE SEQUENCE [LARGE SCALE GENOMIC DNA]</scope>
    <source>
        <strain evidence="3 4">KCTC 23642</strain>
    </source>
</reference>
<dbReference type="AlphaFoldDB" id="A0A7G9SHU2"/>
<protein>
    <submittedName>
        <fullName evidence="3">Uncharacterized protein</fullName>
    </submittedName>
</protein>
<keyword evidence="4" id="KW-1185">Reference proteome</keyword>
<dbReference type="KEGG" id="slut:H9L13_00090"/>
<accession>A0A7G9SHU2</accession>
<evidence type="ECO:0000313" key="4">
    <source>
        <dbReference type="Proteomes" id="UP000515971"/>
    </source>
</evidence>
<feature type="signal peptide" evidence="2">
    <location>
        <begin position="1"/>
        <end position="22"/>
    </location>
</feature>
<gene>
    <name evidence="3" type="ORF">H9L13_00090</name>
</gene>
<evidence type="ECO:0000256" key="2">
    <source>
        <dbReference type="SAM" id="SignalP"/>
    </source>
</evidence>
<feature type="region of interest" description="Disordered" evidence="1">
    <location>
        <begin position="34"/>
        <end position="69"/>
    </location>
</feature>
<dbReference type="EMBL" id="CP060718">
    <property type="protein sequence ID" value="QNN67417.1"/>
    <property type="molecule type" value="Genomic_DNA"/>
</dbReference>
<evidence type="ECO:0000256" key="1">
    <source>
        <dbReference type="SAM" id="MobiDB-lite"/>
    </source>
</evidence>
<name>A0A7G9SHU2_9SPHN</name>
<sequence length="126" mass="13957">MRGLLLSTLTMTALAAAAPATAQSWTSGAIGSGSAFAGSQGGPGHAIGIGSPERQHGDRRNHRRGRGFDGPVVFGGWDRDYQGDSAWRANSFNDWWHERPNRSFPRWMQNNQNCERQWWGGGQWRC</sequence>
<dbReference type="Proteomes" id="UP000515971">
    <property type="component" value="Chromosome"/>
</dbReference>
<keyword evidence="2" id="KW-0732">Signal</keyword>
<dbReference type="RefSeq" id="WP_187538006.1">
    <property type="nucleotide sequence ID" value="NZ_BAABJT010000001.1"/>
</dbReference>